<dbReference type="GO" id="GO:0044877">
    <property type="term" value="F:protein-containing complex binding"/>
    <property type="evidence" value="ECO:0007669"/>
    <property type="project" value="TreeGrafter"/>
</dbReference>
<dbReference type="InterPro" id="IPR000595">
    <property type="entry name" value="cNMP-bd_dom"/>
</dbReference>
<keyword evidence="2" id="KW-0175">Coiled coil</keyword>
<dbReference type="EMBL" id="QZKU01000051">
    <property type="protein sequence ID" value="RJP23063.1"/>
    <property type="molecule type" value="Genomic_DNA"/>
</dbReference>
<dbReference type="Proteomes" id="UP000265882">
    <property type="component" value="Unassembled WGS sequence"/>
</dbReference>
<proteinExistence type="predicted"/>
<dbReference type="PANTHER" id="PTHR45638:SF11">
    <property type="entry name" value="CYCLIC NUCLEOTIDE-GATED CATION CHANNEL SUBUNIT A"/>
    <property type="match status" value="1"/>
</dbReference>
<dbReference type="SMART" id="SM00100">
    <property type="entry name" value="cNMP"/>
    <property type="match status" value="1"/>
</dbReference>
<dbReference type="PROSITE" id="PS50042">
    <property type="entry name" value="CNMP_BINDING_3"/>
    <property type="match status" value="1"/>
</dbReference>
<dbReference type="Pfam" id="PF00027">
    <property type="entry name" value="cNMP_binding"/>
    <property type="match status" value="1"/>
</dbReference>
<organism evidence="4 5">
    <name type="scientific">Abyssobacteria bacterium (strain SURF_5)</name>
    <dbReference type="NCBI Taxonomy" id="2093360"/>
    <lineage>
        <taxon>Bacteria</taxon>
        <taxon>Pseudomonadati</taxon>
        <taxon>Candidatus Hydrogenedentota</taxon>
        <taxon>Candidatus Abyssobacteria</taxon>
    </lineage>
</organism>
<feature type="coiled-coil region" evidence="2">
    <location>
        <begin position="124"/>
        <end position="165"/>
    </location>
</feature>
<evidence type="ECO:0000256" key="1">
    <source>
        <dbReference type="ARBA" id="ARBA00023286"/>
    </source>
</evidence>
<dbReference type="PANTHER" id="PTHR45638">
    <property type="entry name" value="CYCLIC NUCLEOTIDE-GATED CATION CHANNEL SUBUNIT A"/>
    <property type="match status" value="1"/>
</dbReference>
<name>A0A3A4NR75_ABYX5</name>
<reference evidence="4 5" key="1">
    <citation type="journal article" date="2017" name="ISME J.">
        <title>Energy and carbon metabolisms in a deep terrestrial subsurface fluid microbial community.</title>
        <authorList>
            <person name="Momper L."/>
            <person name="Jungbluth S.P."/>
            <person name="Lee M.D."/>
            <person name="Amend J.P."/>
        </authorList>
    </citation>
    <scope>NUCLEOTIDE SEQUENCE [LARGE SCALE GENOMIC DNA]</scope>
    <source>
        <strain evidence="4">SURF_5</strain>
    </source>
</reference>
<dbReference type="InterPro" id="IPR014710">
    <property type="entry name" value="RmlC-like_jellyroll"/>
</dbReference>
<keyword evidence="1" id="KW-0813">Transport</keyword>
<comment type="caution">
    <text evidence="4">The sequence shown here is derived from an EMBL/GenBank/DDBJ whole genome shotgun (WGS) entry which is preliminary data.</text>
</comment>
<gene>
    <name evidence="4" type="ORF">C4520_06895</name>
</gene>
<evidence type="ECO:0000313" key="5">
    <source>
        <dbReference type="Proteomes" id="UP000265882"/>
    </source>
</evidence>
<dbReference type="AlphaFoldDB" id="A0A3A4NR75"/>
<dbReference type="GO" id="GO:0005221">
    <property type="term" value="F:intracellularly cyclic nucleotide-activated monoatomic cation channel activity"/>
    <property type="evidence" value="ECO:0007669"/>
    <property type="project" value="InterPro"/>
</dbReference>
<evidence type="ECO:0000259" key="3">
    <source>
        <dbReference type="PROSITE" id="PS50042"/>
    </source>
</evidence>
<evidence type="ECO:0000256" key="2">
    <source>
        <dbReference type="SAM" id="Coils"/>
    </source>
</evidence>
<keyword evidence="1" id="KW-0407">Ion channel</keyword>
<evidence type="ECO:0000313" key="4">
    <source>
        <dbReference type="EMBL" id="RJP23063.1"/>
    </source>
</evidence>
<dbReference type="InterPro" id="IPR018490">
    <property type="entry name" value="cNMP-bd_dom_sf"/>
</dbReference>
<dbReference type="InterPro" id="IPR050866">
    <property type="entry name" value="CNG_cation_channel"/>
</dbReference>
<accession>A0A3A4NR75</accession>
<feature type="domain" description="Cyclic nucleotide-binding" evidence="3">
    <location>
        <begin position="21"/>
        <end position="116"/>
    </location>
</feature>
<dbReference type="CDD" id="cd00038">
    <property type="entry name" value="CAP_ED"/>
    <property type="match status" value="1"/>
</dbReference>
<dbReference type="Gene3D" id="2.60.120.10">
    <property type="entry name" value="Jelly Rolls"/>
    <property type="match status" value="1"/>
</dbReference>
<keyword evidence="1" id="KW-0406">Ion transport</keyword>
<keyword evidence="1" id="KW-1071">Ligand-gated ion channel</keyword>
<protein>
    <submittedName>
        <fullName evidence="4">Cyclic nucleotide-binding domain-containing protein</fullName>
    </submittedName>
</protein>
<dbReference type="SUPFAM" id="SSF51206">
    <property type="entry name" value="cAMP-binding domain-like"/>
    <property type="match status" value="1"/>
</dbReference>
<sequence length="167" mass="19166">MDQLVKIYQESEKLRALQVNYLPQEIVFSEGENTSEMYILLSGKVEILKDDKRIAVVEEEGSYLGELSTLLGIPRSATVKTMSSCQFLVVGSEKVTDFLASSPALGLKLARMLAERLVRMNMDHVRLERKIDLMMERLRDANDRLQKRDKQVEQLVARLEKLQHLQS</sequence>